<dbReference type="InterPro" id="IPR014966">
    <property type="entry name" value="FRG-dom"/>
</dbReference>
<proteinExistence type="predicted"/>
<protein>
    <submittedName>
        <fullName evidence="2">FRG domain-containing protein</fullName>
    </submittedName>
</protein>
<gene>
    <name evidence="2" type="ORF">G4Z14_17110</name>
</gene>
<comment type="caution">
    <text evidence="2">The sequence shown here is derived from an EMBL/GenBank/DDBJ whole genome shotgun (WGS) entry which is preliminary data.</text>
</comment>
<dbReference type="SMART" id="SM00901">
    <property type="entry name" value="FRG"/>
    <property type="match status" value="1"/>
</dbReference>
<dbReference type="Proteomes" id="UP000477782">
    <property type="component" value="Unassembled WGS sequence"/>
</dbReference>
<dbReference type="Pfam" id="PF08867">
    <property type="entry name" value="FRG"/>
    <property type="match status" value="1"/>
</dbReference>
<evidence type="ECO:0000259" key="1">
    <source>
        <dbReference type="SMART" id="SM00901"/>
    </source>
</evidence>
<organism evidence="2 3">
    <name type="scientific">Tabrizicola oligotrophica</name>
    <dbReference type="NCBI Taxonomy" id="2710650"/>
    <lineage>
        <taxon>Bacteria</taxon>
        <taxon>Pseudomonadati</taxon>
        <taxon>Pseudomonadota</taxon>
        <taxon>Alphaproteobacteria</taxon>
        <taxon>Rhodobacterales</taxon>
        <taxon>Paracoccaceae</taxon>
        <taxon>Tabrizicola</taxon>
    </lineage>
</organism>
<sequence length="339" mass="38513">MDVNNFWSSYEVVVESYKDLHDSVLVLSEAASKARRTLVWRGQQNSNWALYSKLYRNYVVGASTITENAFSQSEKKILTDLRRWGLHSQRGIGRLSVLSQLAMLQHFGSPTRLIDITFNALVGAFFATEQNGTQDSADARLFAIDVTGRLINENKFLRSWEDSLDTPWSDSFIERQLVAVKRSHADRFSEMNIDDFKRDWLHEWSSNFYAWRPPALDARIASQNGGFIFGGVVGSSLREGILDPNQNLRRGGFQLVDPVDKLKRIAIDDTRSLTCLAVQPKPFPVSSIRDNAKDSVYSIRIASKAKREIREKLRQVFGYTHATIYPDFPGFSLFGEGKS</sequence>
<name>A0A6M0QYR6_9RHOB</name>
<dbReference type="RefSeq" id="WP_164627948.1">
    <property type="nucleotide sequence ID" value="NZ_JAAIVJ010000018.1"/>
</dbReference>
<feature type="domain" description="FRG" evidence="1">
    <location>
        <begin position="34"/>
        <end position="142"/>
    </location>
</feature>
<keyword evidence="3" id="KW-1185">Reference proteome</keyword>
<reference evidence="2 3" key="1">
    <citation type="submission" date="2020-02" db="EMBL/GenBank/DDBJ databases">
        <authorList>
            <person name="Chen W.-M."/>
        </authorList>
    </citation>
    <scope>NUCLEOTIDE SEQUENCE [LARGE SCALE GENOMIC DNA]</scope>
    <source>
        <strain evidence="2 3">KMS-5</strain>
    </source>
</reference>
<evidence type="ECO:0000313" key="3">
    <source>
        <dbReference type="Proteomes" id="UP000477782"/>
    </source>
</evidence>
<dbReference type="AlphaFoldDB" id="A0A6M0QYR6"/>
<accession>A0A6M0QYR6</accession>
<dbReference type="EMBL" id="JAAIVJ010000018">
    <property type="protein sequence ID" value="NEY92013.1"/>
    <property type="molecule type" value="Genomic_DNA"/>
</dbReference>
<evidence type="ECO:0000313" key="2">
    <source>
        <dbReference type="EMBL" id="NEY92013.1"/>
    </source>
</evidence>